<organism evidence="3 4">
    <name type="scientific">Tritonibacter mobilis F1926</name>
    <dbReference type="NCBI Taxonomy" id="1265309"/>
    <lineage>
        <taxon>Bacteria</taxon>
        <taxon>Pseudomonadati</taxon>
        <taxon>Pseudomonadota</taxon>
        <taxon>Alphaproteobacteria</taxon>
        <taxon>Rhodobacterales</taxon>
        <taxon>Paracoccaceae</taxon>
        <taxon>Tritonibacter</taxon>
    </lineage>
</organism>
<dbReference type="Gene3D" id="3.40.50.410">
    <property type="entry name" value="von Willebrand factor, type A domain"/>
    <property type="match status" value="1"/>
</dbReference>
<dbReference type="RefSeq" id="WP_005634387.1">
    <property type="nucleotide sequence ID" value="NZ_CP015230.1"/>
</dbReference>
<protein>
    <recommendedName>
        <fullName evidence="2">VWFA domain-containing protein</fullName>
    </recommendedName>
</protein>
<dbReference type="AlphaFoldDB" id="A0A1B0ZZL1"/>
<sequence length="583" mass="66113">MKVSFWTSSALTGPQPRLGFVDELRAFRSDESGVLAKPMIMILVLMFALGGLGMDLVRMERDRTNLQYTLDRAVLAAADLDQPLDPEAVVIDYMSKSGLGEYTTVVVPEVSPTAKRVKASVDTEFTAGWMNSIFYEDYMRNPDTYELEPITLPLLASSTAVESIGNVEISLVLDVSGSMRNNNRLVNLKRAAKEFVQTMDDNTEDGKMSISIVPYSTQVSMPAAFLDEMRVSDEHSYSNCINFDGSDFNTTGLNLSREYERTMHFSVWDYYDYRDEDEHVRQPTCASDADNPERTALLMSDNVAQLQSYIDAFVDSENTSIDLGMKWGTALLDPSVQPIIATLANDANPNQSIEARYANRPVSYQDTETLKVIVMMTDGQNTAQYYIKDDYREGLTPVWYNSEENVYSTYDPNRYGSDKYYWHQTGQWEDHPYGNGTYQETYCDGNEYYGRCYYGSWKKRTVEEPGEALQLSYADLFAETSLRYLYRDLFGDWMSNASWYWYNRLYSYVGDSTKDSRTLAVCDAAKEKGIVVFTIGFEAPWRGQQVLQACASSASHYYDVDGLEISDAFASIASAIRQLRLTE</sequence>
<dbReference type="InterPro" id="IPR036465">
    <property type="entry name" value="vWFA_dom_sf"/>
</dbReference>
<dbReference type="Proteomes" id="UP000013243">
    <property type="component" value="Chromosome"/>
</dbReference>
<dbReference type="PROSITE" id="PS50234">
    <property type="entry name" value="VWFA"/>
    <property type="match status" value="1"/>
</dbReference>
<keyword evidence="1" id="KW-0472">Membrane</keyword>
<dbReference type="KEGG" id="rmb:K529_003145"/>
<proteinExistence type="predicted"/>
<name>A0A1B0ZZL1_9RHOB</name>
<dbReference type="InterPro" id="IPR002035">
    <property type="entry name" value="VWF_A"/>
</dbReference>
<keyword evidence="1" id="KW-0812">Transmembrane</keyword>
<dbReference type="SUPFAM" id="SSF53300">
    <property type="entry name" value="vWA-like"/>
    <property type="match status" value="1"/>
</dbReference>
<gene>
    <name evidence="3" type="ORF">K529_003145</name>
</gene>
<dbReference type="OrthoDB" id="7522752at2"/>
<accession>A0A1B0ZZL1</accession>
<dbReference type="Pfam" id="PF13400">
    <property type="entry name" value="Tad"/>
    <property type="match status" value="1"/>
</dbReference>
<dbReference type="GeneID" id="28248795"/>
<keyword evidence="1" id="KW-1133">Transmembrane helix</keyword>
<reference evidence="3 4" key="1">
    <citation type="journal article" date="2016" name="ISME J.">
        <title>Global occurrence and heterogeneity of the Roseobacter-clade species Ruegeria mobilis.</title>
        <authorList>
            <person name="Sonnenschein E."/>
            <person name="Gram L."/>
        </authorList>
    </citation>
    <scope>NUCLEOTIDE SEQUENCE [LARGE SCALE GENOMIC DNA]</scope>
    <source>
        <strain evidence="3 4">F1926</strain>
    </source>
</reference>
<evidence type="ECO:0000259" key="2">
    <source>
        <dbReference type="PROSITE" id="PS50234"/>
    </source>
</evidence>
<evidence type="ECO:0000313" key="3">
    <source>
        <dbReference type="EMBL" id="ANP39753.1"/>
    </source>
</evidence>
<dbReference type="EMBL" id="CP015230">
    <property type="protein sequence ID" value="ANP39753.1"/>
    <property type="molecule type" value="Genomic_DNA"/>
</dbReference>
<dbReference type="STRING" id="1265309.K529_003145"/>
<evidence type="ECO:0000313" key="4">
    <source>
        <dbReference type="Proteomes" id="UP000013243"/>
    </source>
</evidence>
<dbReference type="InterPro" id="IPR028087">
    <property type="entry name" value="Tad_N"/>
</dbReference>
<evidence type="ECO:0000256" key="1">
    <source>
        <dbReference type="SAM" id="Phobius"/>
    </source>
</evidence>
<feature type="transmembrane region" description="Helical" evidence="1">
    <location>
        <begin position="35"/>
        <end position="57"/>
    </location>
</feature>
<feature type="domain" description="VWFA" evidence="2">
    <location>
        <begin position="168"/>
        <end position="406"/>
    </location>
</feature>